<organism evidence="2 3">
    <name type="scientific">Sphingomonas swuensis</name>
    <dbReference type="NCBI Taxonomy" id="977800"/>
    <lineage>
        <taxon>Bacteria</taxon>
        <taxon>Pseudomonadati</taxon>
        <taxon>Pseudomonadota</taxon>
        <taxon>Alphaproteobacteria</taxon>
        <taxon>Sphingomonadales</taxon>
        <taxon>Sphingomonadaceae</taxon>
        <taxon>Sphingomonas</taxon>
    </lineage>
</organism>
<feature type="transmembrane region" description="Helical" evidence="1">
    <location>
        <begin position="101"/>
        <end position="122"/>
    </location>
</feature>
<dbReference type="Pfam" id="PF11188">
    <property type="entry name" value="DUF2975"/>
    <property type="match status" value="1"/>
</dbReference>
<name>A0ABP7T7Z8_9SPHN</name>
<comment type="caution">
    <text evidence="2">The sequence shown here is derived from an EMBL/GenBank/DDBJ whole genome shotgun (WGS) entry which is preliminary data.</text>
</comment>
<gene>
    <name evidence="2" type="ORF">GCM10022280_23450</name>
</gene>
<dbReference type="InterPro" id="IPR021354">
    <property type="entry name" value="DUF2975"/>
</dbReference>
<evidence type="ECO:0000313" key="3">
    <source>
        <dbReference type="Proteomes" id="UP001500235"/>
    </source>
</evidence>
<sequence length="168" mass="18410">MLKVSTWVLRALVVLNFLVGVPLLLLFGYTFVAEAKFLETLGKLNIGMDLPLLLASARWLLAIAAPVMLFAHLLFRRLLAILRTVEEGEPFVAANAERLRVVAWCLLAIQLCDIGFGIAATAFDTAAGERTSGWSPGITGWVAVLLVFVLARVFREGTRLRTEADLTI</sequence>
<feature type="transmembrane region" description="Helical" evidence="1">
    <location>
        <begin position="52"/>
        <end position="75"/>
    </location>
</feature>
<keyword evidence="1" id="KW-0812">Transmembrane</keyword>
<dbReference type="Proteomes" id="UP001500235">
    <property type="component" value="Unassembled WGS sequence"/>
</dbReference>
<reference evidence="3" key="1">
    <citation type="journal article" date="2019" name="Int. J. Syst. Evol. Microbiol.">
        <title>The Global Catalogue of Microorganisms (GCM) 10K type strain sequencing project: providing services to taxonomists for standard genome sequencing and annotation.</title>
        <authorList>
            <consortium name="The Broad Institute Genomics Platform"/>
            <consortium name="The Broad Institute Genome Sequencing Center for Infectious Disease"/>
            <person name="Wu L."/>
            <person name="Ma J."/>
        </authorList>
    </citation>
    <scope>NUCLEOTIDE SEQUENCE [LARGE SCALE GENOMIC DNA]</scope>
    <source>
        <strain evidence="3">JCM 17563</strain>
    </source>
</reference>
<proteinExistence type="predicted"/>
<evidence type="ECO:0000256" key="1">
    <source>
        <dbReference type="SAM" id="Phobius"/>
    </source>
</evidence>
<dbReference type="EMBL" id="BAABBQ010000001">
    <property type="protein sequence ID" value="GAA4022134.1"/>
    <property type="molecule type" value="Genomic_DNA"/>
</dbReference>
<accession>A0ABP7T7Z8</accession>
<keyword evidence="1" id="KW-1133">Transmembrane helix</keyword>
<evidence type="ECO:0000313" key="2">
    <source>
        <dbReference type="EMBL" id="GAA4022134.1"/>
    </source>
</evidence>
<evidence type="ECO:0008006" key="4">
    <source>
        <dbReference type="Google" id="ProtNLM"/>
    </source>
</evidence>
<feature type="transmembrane region" description="Helical" evidence="1">
    <location>
        <begin position="134"/>
        <end position="154"/>
    </location>
</feature>
<keyword evidence="3" id="KW-1185">Reference proteome</keyword>
<keyword evidence="1" id="KW-0472">Membrane</keyword>
<dbReference type="RefSeq" id="WP_344707572.1">
    <property type="nucleotide sequence ID" value="NZ_BAABBQ010000001.1"/>
</dbReference>
<feature type="transmembrane region" description="Helical" evidence="1">
    <location>
        <begin position="7"/>
        <end position="32"/>
    </location>
</feature>
<protein>
    <recommendedName>
        <fullName evidence="4">DUF2975 domain-containing protein</fullName>
    </recommendedName>
</protein>